<organism evidence="1 2">
    <name type="scientific">Hoylesella loescheii DSM 19665 = JCM 12249 = ATCC 15930</name>
    <dbReference type="NCBI Taxonomy" id="1122985"/>
    <lineage>
        <taxon>Bacteria</taxon>
        <taxon>Pseudomonadati</taxon>
        <taxon>Bacteroidota</taxon>
        <taxon>Bacteroidia</taxon>
        <taxon>Bacteroidales</taxon>
        <taxon>Prevotellaceae</taxon>
        <taxon>Hoylesella</taxon>
    </lineage>
</organism>
<reference evidence="1 2" key="1">
    <citation type="submission" date="2013-08" db="EMBL/GenBank/DDBJ databases">
        <authorList>
            <person name="Weinstock G."/>
            <person name="Sodergren E."/>
            <person name="Wylie T."/>
            <person name="Fulton L."/>
            <person name="Fulton R."/>
            <person name="Fronick C."/>
            <person name="O'Laughlin M."/>
            <person name="Godfrey J."/>
            <person name="Miner T."/>
            <person name="Herter B."/>
            <person name="Appelbaum E."/>
            <person name="Cordes M."/>
            <person name="Lek S."/>
            <person name="Wollam A."/>
            <person name="Pepin K.H."/>
            <person name="Palsikar V.B."/>
            <person name="Mitreva M."/>
            <person name="Wilson R.K."/>
        </authorList>
    </citation>
    <scope>NUCLEOTIDE SEQUENCE [LARGE SCALE GENOMIC DNA]</scope>
    <source>
        <strain evidence="1 2">ATCC 15930</strain>
    </source>
</reference>
<dbReference type="AlphaFoldDB" id="A0A069QF87"/>
<dbReference type="PATRIC" id="fig|1122985.7.peg.2662"/>
<evidence type="ECO:0000313" key="2">
    <source>
        <dbReference type="Proteomes" id="UP000027442"/>
    </source>
</evidence>
<protein>
    <submittedName>
        <fullName evidence="1">Uncharacterized protein</fullName>
    </submittedName>
</protein>
<gene>
    <name evidence="1" type="ORF">HMPREF1991_02572</name>
</gene>
<proteinExistence type="predicted"/>
<sequence length="60" mass="7163">MEKYLEKKSKSHRPTSYFYTCTLKACFARRTPIWHASNHPPYPTFSSQTNTAKLIFHHIY</sequence>
<evidence type="ECO:0000313" key="1">
    <source>
        <dbReference type="EMBL" id="KDR51347.1"/>
    </source>
</evidence>
<dbReference type="Proteomes" id="UP000027442">
    <property type="component" value="Unassembled WGS sequence"/>
</dbReference>
<accession>A0A069QF87</accession>
<keyword evidence="2" id="KW-1185">Reference proteome</keyword>
<name>A0A069QF87_HOYLO</name>
<comment type="caution">
    <text evidence="1">The sequence shown here is derived from an EMBL/GenBank/DDBJ whole genome shotgun (WGS) entry which is preliminary data.</text>
</comment>
<dbReference type="EMBL" id="JNGW01000112">
    <property type="protein sequence ID" value="KDR51347.1"/>
    <property type="molecule type" value="Genomic_DNA"/>
</dbReference>
<dbReference type="HOGENOM" id="CLU_2937815_0_0_10"/>